<feature type="domain" description="Subtilisin-like protease fibronectin type-III" evidence="17">
    <location>
        <begin position="670"/>
        <end position="768"/>
    </location>
</feature>
<dbReference type="Gene3D" id="3.30.70.80">
    <property type="entry name" value="Peptidase S8 propeptide/proteinase inhibitor I9"/>
    <property type="match status" value="1"/>
</dbReference>
<dbReference type="PROSITE" id="PS51892">
    <property type="entry name" value="SUBTILASE"/>
    <property type="match status" value="1"/>
</dbReference>
<comment type="caution">
    <text evidence="18">The sequence shown here is derived from an EMBL/GenBank/DDBJ whole genome shotgun (WGS) entry which is preliminary data.</text>
</comment>
<dbReference type="InterPro" id="IPR000209">
    <property type="entry name" value="Peptidase_S8/S53_dom"/>
</dbReference>
<dbReference type="Pfam" id="PF00082">
    <property type="entry name" value="Peptidase_S8"/>
    <property type="match status" value="1"/>
</dbReference>
<dbReference type="SUPFAM" id="SSF52743">
    <property type="entry name" value="Subtilisin-like"/>
    <property type="match status" value="1"/>
</dbReference>
<keyword evidence="6 12" id="KW-0645">Protease</keyword>
<dbReference type="InterPro" id="IPR015500">
    <property type="entry name" value="Peptidase_S8_subtilisin-rel"/>
</dbReference>
<dbReference type="InParanoid" id="A0A2P5CSP8"/>
<keyword evidence="9 12" id="KW-0720">Serine protease</keyword>
<keyword evidence="10" id="KW-0325">Glycoprotein</keyword>
<evidence type="ECO:0000256" key="11">
    <source>
        <dbReference type="PIRSR" id="PIRSR615500-1"/>
    </source>
</evidence>
<comment type="similarity">
    <text evidence="3 12">Belongs to the peptidase S8 family.</text>
</comment>
<evidence type="ECO:0000256" key="5">
    <source>
        <dbReference type="ARBA" id="ARBA00022525"/>
    </source>
</evidence>
<gene>
    <name evidence="18" type="primary">TorSBT18</name>
    <name evidence="18" type="ORF">TorRG33x02_274250</name>
</gene>
<dbReference type="InterPro" id="IPR041469">
    <property type="entry name" value="Subtilisin-like_FN3"/>
</dbReference>
<dbReference type="Gene3D" id="2.60.40.2310">
    <property type="match status" value="1"/>
</dbReference>
<evidence type="ECO:0000256" key="4">
    <source>
        <dbReference type="ARBA" id="ARBA00022523"/>
    </source>
</evidence>
<dbReference type="Pfam" id="PF02225">
    <property type="entry name" value="PA"/>
    <property type="match status" value="1"/>
</dbReference>
<dbReference type="Proteomes" id="UP000237000">
    <property type="component" value="Unassembled WGS sequence"/>
</dbReference>
<dbReference type="Pfam" id="PF17766">
    <property type="entry name" value="fn3_6"/>
    <property type="match status" value="1"/>
</dbReference>
<evidence type="ECO:0000313" key="19">
    <source>
        <dbReference type="Proteomes" id="UP000237000"/>
    </source>
</evidence>
<keyword evidence="7" id="KW-0732">Signal</keyword>
<dbReference type="InterPro" id="IPR034197">
    <property type="entry name" value="Peptidases_S8_3"/>
</dbReference>
<evidence type="ECO:0000259" key="17">
    <source>
        <dbReference type="Pfam" id="PF17766"/>
    </source>
</evidence>
<feature type="domain" description="Peptidase S8/S53" evidence="14">
    <location>
        <begin position="155"/>
        <end position="600"/>
    </location>
</feature>
<evidence type="ECO:0000256" key="3">
    <source>
        <dbReference type="ARBA" id="ARBA00011073"/>
    </source>
</evidence>
<dbReference type="CDD" id="cd04852">
    <property type="entry name" value="Peptidases_S8_3"/>
    <property type="match status" value="1"/>
</dbReference>
<feature type="region of interest" description="Disordered" evidence="13">
    <location>
        <begin position="211"/>
        <end position="238"/>
    </location>
</feature>
<keyword evidence="8 12" id="KW-0378">Hydrolase</keyword>
<evidence type="ECO:0000259" key="16">
    <source>
        <dbReference type="Pfam" id="PF05922"/>
    </source>
</evidence>
<evidence type="ECO:0000256" key="7">
    <source>
        <dbReference type="ARBA" id="ARBA00022729"/>
    </source>
</evidence>
<evidence type="ECO:0000259" key="14">
    <source>
        <dbReference type="Pfam" id="PF00082"/>
    </source>
</evidence>
<evidence type="ECO:0000256" key="8">
    <source>
        <dbReference type="ARBA" id="ARBA00022801"/>
    </source>
</evidence>
<dbReference type="PRINTS" id="PR00723">
    <property type="entry name" value="SUBTILISIN"/>
</dbReference>
<dbReference type="GO" id="GO:0006508">
    <property type="term" value="P:proteolysis"/>
    <property type="evidence" value="ECO:0007669"/>
    <property type="project" value="UniProtKB-KW"/>
</dbReference>
<dbReference type="GO" id="GO:0009609">
    <property type="term" value="P:response to symbiotic bacterium"/>
    <property type="evidence" value="ECO:0007669"/>
    <property type="project" value="UniProtKB-ARBA"/>
</dbReference>
<dbReference type="InterPro" id="IPR037045">
    <property type="entry name" value="S8pro/Inhibitor_I9_sf"/>
</dbReference>
<comment type="subcellular location">
    <subcellularLocation>
        <location evidence="2">Secreted</location>
        <location evidence="2">Extracellular space</location>
        <location evidence="2">Apoplast</location>
    </subcellularLocation>
</comment>
<evidence type="ECO:0000256" key="13">
    <source>
        <dbReference type="SAM" id="MobiDB-lite"/>
    </source>
</evidence>
<organism evidence="18 19">
    <name type="scientific">Trema orientale</name>
    <name type="common">Charcoal tree</name>
    <name type="synonym">Celtis orientalis</name>
    <dbReference type="NCBI Taxonomy" id="63057"/>
    <lineage>
        <taxon>Eukaryota</taxon>
        <taxon>Viridiplantae</taxon>
        <taxon>Streptophyta</taxon>
        <taxon>Embryophyta</taxon>
        <taxon>Tracheophyta</taxon>
        <taxon>Spermatophyta</taxon>
        <taxon>Magnoliopsida</taxon>
        <taxon>eudicotyledons</taxon>
        <taxon>Gunneridae</taxon>
        <taxon>Pentapetalae</taxon>
        <taxon>rosids</taxon>
        <taxon>fabids</taxon>
        <taxon>Rosales</taxon>
        <taxon>Cannabaceae</taxon>
        <taxon>Trema</taxon>
    </lineage>
</organism>
<evidence type="ECO:0000256" key="1">
    <source>
        <dbReference type="ARBA" id="ARBA00002076"/>
    </source>
</evidence>
<evidence type="ECO:0000259" key="15">
    <source>
        <dbReference type="Pfam" id="PF02225"/>
    </source>
</evidence>
<evidence type="ECO:0000313" key="18">
    <source>
        <dbReference type="EMBL" id="PON64074.1"/>
    </source>
</evidence>
<evidence type="ECO:0000256" key="10">
    <source>
        <dbReference type="ARBA" id="ARBA00023180"/>
    </source>
</evidence>
<dbReference type="FunFam" id="3.50.30.30:FF:000005">
    <property type="entry name" value="subtilisin-like protease SBT1.5"/>
    <property type="match status" value="1"/>
</dbReference>
<feature type="active site" description="Charge relay system" evidence="11 12">
    <location>
        <position position="232"/>
    </location>
</feature>
<name>A0A2P5CSP8_TREOI</name>
<keyword evidence="4" id="KW-0052">Apoplast</keyword>
<dbReference type="PROSITE" id="PS00136">
    <property type="entry name" value="SUBTILASE_ASP"/>
    <property type="match status" value="1"/>
</dbReference>
<accession>A0A2P5CSP8</accession>
<evidence type="ECO:0000256" key="9">
    <source>
        <dbReference type="ARBA" id="ARBA00022825"/>
    </source>
</evidence>
<feature type="domain" description="PA" evidence="15">
    <location>
        <begin position="388"/>
        <end position="475"/>
    </location>
</feature>
<dbReference type="AlphaFoldDB" id="A0A2P5CSP8"/>
<reference evidence="19" key="1">
    <citation type="submission" date="2016-06" db="EMBL/GenBank/DDBJ databases">
        <title>Parallel loss of symbiosis genes in relatives of nitrogen-fixing non-legume Parasponia.</title>
        <authorList>
            <person name="Van Velzen R."/>
            <person name="Holmer R."/>
            <person name="Bu F."/>
            <person name="Rutten L."/>
            <person name="Van Zeijl A."/>
            <person name="Liu W."/>
            <person name="Santuari L."/>
            <person name="Cao Q."/>
            <person name="Sharma T."/>
            <person name="Shen D."/>
            <person name="Roswanjaya Y."/>
            <person name="Wardhani T."/>
            <person name="Kalhor M.S."/>
            <person name="Jansen J."/>
            <person name="Van den Hoogen J."/>
            <person name="Gungor B."/>
            <person name="Hartog M."/>
            <person name="Hontelez J."/>
            <person name="Verver J."/>
            <person name="Yang W.-C."/>
            <person name="Schijlen E."/>
            <person name="Repin R."/>
            <person name="Schilthuizen M."/>
            <person name="Schranz E."/>
            <person name="Heidstra R."/>
            <person name="Miyata K."/>
            <person name="Fedorova E."/>
            <person name="Kohlen W."/>
            <person name="Bisseling T."/>
            <person name="Smit S."/>
            <person name="Geurts R."/>
        </authorList>
    </citation>
    <scope>NUCLEOTIDE SEQUENCE [LARGE SCALE GENOMIC DNA]</scope>
    <source>
        <strain evidence="19">cv. RG33-2</strain>
    </source>
</reference>
<dbReference type="InterPro" id="IPR036852">
    <property type="entry name" value="Peptidase_S8/S53_dom_sf"/>
</dbReference>
<dbReference type="FunFam" id="3.40.50.200:FF:000006">
    <property type="entry name" value="Subtilisin-like protease SBT1.5"/>
    <property type="match status" value="1"/>
</dbReference>
<dbReference type="InterPro" id="IPR003137">
    <property type="entry name" value="PA_domain"/>
</dbReference>
<dbReference type="InterPro" id="IPR023827">
    <property type="entry name" value="Peptidase_S8_Asp-AS"/>
</dbReference>
<dbReference type="EMBL" id="JXTC01000331">
    <property type="protein sequence ID" value="PON64074.1"/>
    <property type="molecule type" value="Genomic_DNA"/>
</dbReference>
<keyword evidence="19" id="KW-1185">Reference proteome</keyword>
<keyword evidence="5" id="KW-0964">Secreted</keyword>
<evidence type="ECO:0000256" key="6">
    <source>
        <dbReference type="ARBA" id="ARBA00022670"/>
    </source>
</evidence>
<comment type="function">
    <text evidence="1">Required for arbuscular mycorrhiza (AM) development during AM symbiosis with AM fungi (e.g. Glomeromycota intraradices).</text>
</comment>
<feature type="domain" description="Inhibitor I9" evidence="16">
    <location>
        <begin position="39"/>
        <end position="132"/>
    </location>
</feature>
<dbReference type="GO" id="GO:0004252">
    <property type="term" value="F:serine-type endopeptidase activity"/>
    <property type="evidence" value="ECO:0007669"/>
    <property type="project" value="UniProtKB-UniRule"/>
</dbReference>
<dbReference type="InterPro" id="IPR045051">
    <property type="entry name" value="SBT"/>
</dbReference>
<evidence type="ECO:0000256" key="12">
    <source>
        <dbReference type="PROSITE-ProRule" id="PRU01240"/>
    </source>
</evidence>
<feature type="active site" description="Charge relay system" evidence="11 12">
    <location>
        <position position="556"/>
    </location>
</feature>
<dbReference type="GO" id="GO:0048046">
    <property type="term" value="C:apoplast"/>
    <property type="evidence" value="ECO:0007669"/>
    <property type="project" value="UniProtKB-SubCell"/>
</dbReference>
<feature type="active site" description="Charge relay system" evidence="11 12">
    <location>
        <position position="164"/>
    </location>
</feature>
<dbReference type="Gene3D" id="3.50.30.30">
    <property type="match status" value="1"/>
</dbReference>
<dbReference type="Gene3D" id="3.40.50.200">
    <property type="entry name" value="Peptidase S8/S53 domain"/>
    <property type="match status" value="1"/>
</dbReference>
<evidence type="ECO:0000256" key="2">
    <source>
        <dbReference type="ARBA" id="ARBA00004271"/>
    </source>
</evidence>
<dbReference type="GO" id="GO:0009610">
    <property type="term" value="P:response to symbiotic fungus"/>
    <property type="evidence" value="ECO:0007669"/>
    <property type="project" value="UniProtKB-ARBA"/>
</dbReference>
<dbReference type="Pfam" id="PF05922">
    <property type="entry name" value="Inhibitor_I9"/>
    <property type="match status" value="1"/>
</dbReference>
<dbReference type="CDD" id="cd02120">
    <property type="entry name" value="PA_subtilisin_like"/>
    <property type="match status" value="1"/>
</dbReference>
<dbReference type="InterPro" id="IPR010259">
    <property type="entry name" value="S8pro/Inhibitor_I9"/>
</dbReference>
<sequence length="771" mass="80993">MEVTKRQWRAVEFFYLILISVFIFNCTATSTAQERKLETYIVYVKRPDNFVFFSQKSLAVTSWYETFLPTDDTVGTLSSSDQQPQQKNPRLVHSYRNVASGFAAKLTAEEAKAMAAKDGVVSVQPSKVYSLHTTRSPNFLGLNQGVGLWKDSKLGQGVIIGVLDTGVAPNHPSFSDEGVPPPPDRWRGTCELTGAAACNNKLIGARNFVKPKQEAGQESPKSTSAPLDSEGHGTHTASTAAGNFVKGASVFGNANGTAAGVAPLAHVAVYRICDDEGCLDADILAGIDAAVDDGVDVLSLSLGGPAGPFYVEAVAVGAFSAIQKGIFVSCSAGNDGPDHTTVSNDAPWVLTVGASSTDRKFKATVKLGSGEELEGEALFPPNASATMLPLVYAGAIGDNLAGYCAAGSLRDGSAAGKIVACDRGGGVQKAEKAEEVKRAGGAAMILMNQRMDGLAVFADHYALPATHVNYPAAMKIRSYINSTSTPEATILFRGTVIGDSNAPSVALFSSRGPSSANPGILKPDILGPGVDILAAWPVSEENSTSKPRFYLNSGTSMACPHLSGVAALLKSSHPDWSPAAIKSAILTTADVVNLGGKPITDEKNTSADVFATGAGHVNPSKANNPGLIYDLSPEDYIPFLCGLNYTDAQVSIITDKPANCSGVQGIQAAELNYPTFSLVLGSEPQSYKRTVTNVGEANSIYTVTVSEPEGTKVSVEPSKLSFTEVNKKANYTITVSPVGRPKTSTEGLAQGYLKWDSDKHSVRSQISIIFD</sequence>
<dbReference type="STRING" id="63057.A0A2P5CSP8"/>
<protein>
    <submittedName>
        <fullName evidence="18">Subtilase</fullName>
    </submittedName>
</protein>
<proteinExistence type="inferred from homology"/>
<dbReference type="PANTHER" id="PTHR10795">
    <property type="entry name" value="PROPROTEIN CONVERTASE SUBTILISIN/KEXIN"/>
    <property type="match status" value="1"/>
</dbReference>
<dbReference type="OrthoDB" id="206201at2759"/>